<dbReference type="Proteomes" id="UP000294933">
    <property type="component" value="Unassembled WGS sequence"/>
</dbReference>
<dbReference type="EMBL" id="ML170165">
    <property type="protein sequence ID" value="TDL24719.1"/>
    <property type="molecule type" value="Genomic_DNA"/>
</dbReference>
<proteinExistence type="predicted"/>
<evidence type="ECO:0000313" key="1">
    <source>
        <dbReference type="EMBL" id="TDL24719.1"/>
    </source>
</evidence>
<gene>
    <name evidence="1" type="ORF">BD410DRAFT_718713</name>
</gene>
<keyword evidence="2" id="KW-1185">Reference proteome</keyword>
<evidence type="ECO:0000313" key="2">
    <source>
        <dbReference type="Proteomes" id="UP000294933"/>
    </source>
</evidence>
<reference evidence="1 2" key="1">
    <citation type="submission" date="2018-06" db="EMBL/GenBank/DDBJ databases">
        <title>A transcriptomic atlas of mushroom development highlights an independent origin of complex multicellularity.</title>
        <authorList>
            <consortium name="DOE Joint Genome Institute"/>
            <person name="Krizsan K."/>
            <person name="Almasi E."/>
            <person name="Merenyi Z."/>
            <person name="Sahu N."/>
            <person name="Viragh M."/>
            <person name="Koszo T."/>
            <person name="Mondo S."/>
            <person name="Kiss B."/>
            <person name="Balint B."/>
            <person name="Kues U."/>
            <person name="Barry K."/>
            <person name="Hegedus J.C."/>
            <person name="Henrissat B."/>
            <person name="Johnson J."/>
            <person name="Lipzen A."/>
            <person name="Ohm R."/>
            <person name="Nagy I."/>
            <person name="Pangilinan J."/>
            <person name="Yan J."/>
            <person name="Xiong Y."/>
            <person name="Grigoriev I.V."/>
            <person name="Hibbett D.S."/>
            <person name="Nagy L.G."/>
        </authorList>
    </citation>
    <scope>NUCLEOTIDE SEQUENCE [LARGE SCALE GENOMIC DNA]</scope>
    <source>
        <strain evidence="1 2">SZMC22713</strain>
    </source>
</reference>
<accession>A0A4Y7QCZ1</accession>
<sequence length="58" mass="6621">WIMGSDSSLLFWVPPWSRVGLWWPTNTAVIAEGSTHLDLSHFVHGTSWQQCKKSIDSH</sequence>
<dbReference type="OrthoDB" id="2615105at2759"/>
<organism evidence="1 2">
    <name type="scientific">Rickenella mellea</name>
    <dbReference type="NCBI Taxonomy" id="50990"/>
    <lineage>
        <taxon>Eukaryota</taxon>
        <taxon>Fungi</taxon>
        <taxon>Dikarya</taxon>
        <taxon>Basidiomycota</taxon>
        <taxon>Agaricomycotina</taxon>
        <taxon>Agaricomycetes</taxon>
        <taxon>Hymenochaetales</taxon>
        <taxon>Rickenellaceae</taxon>
        <taxon>Rickenella</taxon>
    </lineage>
</organism>
<dbReference type="AlphaFoldDB" id="A0A4Y7QCZ1"/>
<protein>
    <submittedName>
        <fullName evidence="1">Uncharacterized protein</fullName>
    </submittedName>
</protein>
<feature type="non-terminal residue" evidence="1">
    <location>
        <position position="1"/>
    </location>
</feature>
<name>A0A4Y7QCZ1_9AGAM</name>
<dbReference type="VEuPathDB" id="FungiDB:BD410DRAFT_718713"/>